<gene>
    <name evidence="2" type="ORF">BXY45_102251</name>
</gene>
<dbReference type="InterPro" id="IPR002937">
    <property type="entry name" value="Amino_oxidase"/>
</dbReference>
<dbReference type="OrthoDB" id="9793335at2"/>
<feature type="domain" description="Amine oxidase" evidence="1">
    <location>
        <begin position="118"/>
        <end position="337"/>
    </location>
</feature>
<dbReference type="PANTHER" id="PTHR16128:SF5">
    <property type="entry name" value="FAD_NAD(P)-BINDING OXIDOREDUCTASE FAMILY PROTEIN"/>
    <property type="match status" value="1"/>
</dbReference>
<proteinExistence type="predicted"/>
<dbReference type="PROSITE" id="PS51257">
    <property type="entry name" value="PROKAR_LIPOPROTEIN"/>
    <property type="match status" value="1"/>
</dbReference>
<dbReference type="Pfam" id="PF01593">
    <property type="entry name" value="Amino_oxidase"/>
    <property type="match status" value="1"/>
</dbReference>
<dbReference type="SUPFAM" id="SSF51905">
    <property type="entry name" value="FAD/NAD(P)-binding domain"/>
    <property type="match status" value="1"/>
</dbReference>
<dbReference type="RefSeq" id="WP_109772919.1">
    <property type="nucleotide sequence ID" value="NZ_QGDQ01000002.1"/>
</dbReference>
<keyword evidence="3" id="KW-1185">Reference proteome</keyword>
<dbReference type="Pfam" id="PF13450">
    <property type="entry name" value="NAD_binding_8"/>
    <property type="match status" value="1"/>
</dbReference>
<dbReference type="Gene3D" id="3.90.660.10">
    <property type="match status" value="1"/>
</dbReference>
<evidence type="ECO:0000313" key="2">
    <source>
        <dbReference type="EMBL" id="PWJ55883.1"/>
    </source>
</evidence>
<name>A0A316ADR2_9ACTN</name>
<sequence>MSTRAGGPAGRRSAVVVGAGISGVACAQALSAGGVDVRVIDRGRRLGGRLGVRRVELADGSHHVVDTGAAYFTVSDEGFAALVSAWSTDGLAHPWTDTFSLLGPEKPPGSTTGPQRWSAPGGLRSLVDHLATGLEVTTGRAVRSVGVADGLPAVDGDGVDAVVLAMPDPQAGRILDVEASLGLASARRVLARPWDPVTTVYATWDHSWWPALDAGFVADDHLVSLVADDGARRGDGAPVLVAHTTPAAARQALGDPESLVEPVLARLPHLLGVDPAAVPAPRSAAVHRWSYAAPTEVHDAAYLLTAVAGGLLGVCGDSWAATPSGKPRIEQAWRSGRDLGRELAERLA</sequence>
<organism evidence="2 3">
    <name type="scientific">Quadrisphaera granulorum</name>
    <dbReference type="NCBI Taxonomy" id="317664"/>
    <lineage>
        <taxon>Bacteria</taxon>
        <taxon>Bacillati</taxon>
        <taxon>Actinomycetota</taxon>
        <taxon>Actinomycetes</taxon>
        <taxon>Kineosporiales</taxon>
        <taxon>Kineosporiaceae</taxon>
        <taxon>Quadrisphaera</taxon>
    </lineage>
</organism>
<protein>
    <recommendedName>
        <fullName evidence="1">Amine oxidase domain-containing protein</fullName>
    </recommendedName>
</protein>
<dbReference type="Proteomes" id="UP000245469">
    <property type="component" value="Unassembled WGS sequence"/>
</dbReference>
<dbReference type="EMBL" id="QGDQ01000002">
    <property type="protein sequence ID" value="PWJ55883.1"/>
    <property type="molecule type" value="Genomic_DNA"/>
</dbReference>
<dbReference type="Gene3D" id="3.50.50.60">
    <property type="entry name" value="FAD/NAD(P)-binding domain"/>
    <property type="match status" value="1"/>
</dbReference>
<evidence type="ECO:0000259" key="1">
    <source>
        <dbReference type="Pfam" id="PF01593"/>
    </source>
</evidence>
<evidence type="ECO:0000313" key="3">
    <source>
        <dbReference type="Proteomes" id="UP000245469"/>
    </source>
</evidence>
<dbReference type="PANTHER" id="PTHR16128">
    <property type="entry name" value="FAD/NAD(P)-BINDING OXIDOREDUCTASE FAMILY PROTEIN"/>
    <property type="match status" value="1"/>
</dbReference>
<comment type="caution">
    <text evidence="2">The sequence shown here is derived from an EMBL/GenBank/DDBJ whole genome shotgun (WGS) entry which is preliminary data.</text>
</comment>
<dbReference type="GO" id="GO:0016491">
    <property type="term" value="F:oxidoreductase activity"/>
    <property type="evidence" value="ECO:0007669"/>
    <property type="project" value="InterPro"/>
</dbReference>
<dbReference type="AlphaFoldDB" id="A0A316ADR2"/>
<accession>A0A316ADR2</accession>
<dbReference type="InterPro" id="IPR036188">
    <property type="entry name" value="FAD/NAD-bd_sf"/>
</dbReference>
<reference evidence="2 3" key="1">
    <citation type="submission" date="2018-03" db="EMBL/GenBank/DDBJ databases">
        <title>Genomic Encyclopedia of Archaeal and Bacterial Type Strains, Phase II (KMG-II): from individual species to whole genera.</title>
        <authorList>
            <person name="Goeker M."/>
        </authorList>
    </citation>
    <scope>NUCLEOTIDE SEQUENCE [LARGE SCALE GENOMIC DNA]</scope>
    <source>
        <strain evidence="2 3">DSM 44889</strain>
    </source>
</reference>